<comment type="caution">
    <text evidence="3">The sequence shown here is derived from an EMBL/GenBank/DDBJ whole genome shotgun (WGS) entry which is preliminary data.</text>
</comment>
<dbReference type="InterPro" id="IPR000119">
    <property type="entry name" value="Hist_DNA-bd"/>
</dbReference>
<name>A0A7V2B2Q2_RHOMR</name>
<evidence type="ECO:0000256" key="1">
    <source>
        <dbReference type="ARBA" id="ARBA00010529"/>
    </source>
</evidence>
<proteinExistence type="inferred from homology"/>
<dbReference type="Pfam" id="PF00216">
    <property type="entry name" value="Bac_DNA_binding"/>
    <property type="match status" value="1"/>
</dbReference>
<evidence type="ECO:0000313" key="3">
    <source>
        <dbReference type="EMBL" id="HER97219.1"/>
    </source>
</evidence>
<protein>
    <recommendedName>
        <fullName evidence="4">HU family DNA-binding protein</fullName>
    </recommendedName>
</protein>
<evidence type="ECO:0000256" key="2">
    <source>
        <dbReference type="ARBA" id="ARBA00023125"/>
    </source>
</evidence>
<comment type="similarity">
    <text evidence="1">Belongs to the bacterial histone-like protein family.</text>
</comment>
<dbReference type="GO" id="GO:0003677">
    <property type="term" value="F:DNA binding"/>
    <property type="evidence" value="ECO:0007669"/>
    <property type="project" value="UniProtKB-KW"/>
</dbReference>
<accession>A0A7V2B2Q2</accession>
<dbReference type="SUPFAM" id="SSF47729">
    <property type="entry name" value="IHF-like DNA-binding proteins"/>
    <property type="match status" value="1"/>
</dbReference>
<dbReference type="GO" id="GO:0030527">
    <property type="term" value="F:structural constituent of chromatin"/>
    <property type="evidence" value="ECO:0007669"/>
    <property type="project" value="InterPro"/>
</dbReference>
<dbReference type="AlphaFoldDB" id="A0A7V2B2Q2"/>
<organism evidence="3">
    <name type="scientific">Rhodothermus marinus</name>
    <name type="common">Rhodothermus obamensis</name>
    <dbReference type="NCBI Taxonomy" id="29549"/>
    <lineage>
        <taxon>Bacteria</taxon>
        <taxon>Pseudomonadati</taxon>
        <taxon>Rhodothermota</taxon>
        <taxon>Rhodothermia</taxon>
        <taxon>Rhodothermales</taxon>
        <taxon>Rhodothermaceae</taxon>
        <taxon>Rhodothermus</taxon>
    </lineage>
</organism>
<keyword evidence="2" id="KW-0238">DNA-binding</keyword>
<dbReference type="InterPro" id="IPR010992">
    <property type="entry name" value="IHF-like_DNA-bd_dom_sf"/>
</dbReference>
<gene>
    <name evidence="3" type="ORF">ENO59_12070</name>
</gene>
<dbReference type="Gene3D" id="4.10.520.10">
    <property type="entry name" value="IHF-like DNA-binding proteins"/>
    <property type="match status" value="1"/>
</dbReference>
<evidence type="ECO:0008006" key="4">
    <source>
        <dbReference type="Google" id="ProtNLM"/>
    </source>
</evidence>
<sequence>MAAPALEDVAQALAELVQEALMRGESVYVPGIGTFSVEHHGSTTEQLPDGRLVLHPPRDVVCFTPEATSAEPEASH</sequence>
<reference evidence="3" key="1">
    <citation type="journal article" date="2020" name="mSystems">
        <title>Genome- and Community-Level Interaction Insights into Carbon Utilization and Element Cycling Functions of Hydrothermarchaeota in Hydrothermal Sediment.</title>
        <authorList>
            <person name="Zhou Z."/>
            <person name="Liu Y."/>
            <person name="Xu W."/>
            <person name="Pan J."/>
            <person name="Luo Z.H."/>
            <person name="Li M."/>
        </authorList>
    </citation>
    <scope>NUCLEOTIDE SEQUENCE [LARGE SCALE GENOMIC DNA]</scope>
    <source>
        <strain evidence="3">SpSt-143</strain>
    </source>
</reference>
<dbReference type="EMBL" id="DSGB01000007">
    <property type="protein sequence ID" value="HER97219.1"/>
    <property type="molecule type" value="Genomic_DNA"/>
</dbReference>